<keyword evidence="2" id="KW-1185">Reference proteome</keyword>
<proteinExistence type="predicted"/>
<dbReference type="SUPFAM" id="SSF57662">
    <property type="entry name" value="Ferredoxin thioredoxin reductase (FTR), catalytic beta chain"/>
    <property type="match status" value="1"/>
</dbReference>
<sequence>MQQLDMSSPEFLVELEKTKKFTDKVCKQFGWEYHPMHDVNEGVQLGLARHKMLYGKRFCPCYMVEPDESKLGKFKSSDDRICPCPQAINDEVPNEGKCHCGIFCTPEYVAENK</sequence>
<evidence type="ECO:0000313" key="2">
    <source>
        <dbReference type="Proteomes" id="UP000075359"/>
    </source>
</evidence>
<dbReference type="STRING" id="1630136.AS592_04135"/>
<dbReference type="InterPro" id="IPR036644">
    <property type="entry name" value="FTR_bsu_sf"/>
</dbReference>
<dbReference type="Pfam" id="PF02943">
    <property type="entry name" value="FeThRed_B"/>
    <property type="match status" value="1"/>
</dbReference>
<comment type="caution">
    <text evidence="1">The sequence shown here is derived from an EMBL/GenBank/DDBJ whole genome shotgun (WGS) entry which is preliminary data.</text>
</comment>
<protein>
    <submittedName>
        <fullName evidence="1">Ferredoxin-thioredoxin reductase</fullName>
    </submittedName>
</protein>
<dbReference type="GO" id="GO:0016730">
    <property type="term" value="F:oxidoreductase activity, acting on iron-sulfur proteins as donors"/>
    <property type="evidence" value="ECO:0007669"/>
    <property type="project" value="InterPro"/>
</dbReference>
<name>A0A151CDF9_9BACT</name>
<dbReference type="Proteomes" id="UP000075359">
    <property type="component" value="Unassembled WGS sequence"/>
</dbReference>
<reference evidence="1 2" key="1">
    <citation type="submission" date="2015-11" db="EMBL/GenBank/DDBJ databases">
        <title>Draft genome of Sulfurovum riftiae 1812E, a member of the Epsilonproteobacteria isolated from the tube of the deep-sea hydrothermal vent tubewom Riftia pachyptila.</title>
        <authorList>
            <person name="Vetriani C."/>
            <person name="Giovannelli D."/>
        </authorList>
    </citation>
    <scope>NUCLEOTIDE SEQUENCE [LARGE SCALE GENOMIC DNA]</scope>
    <source>
        <strain evidence="1 2">1812E</strain>
    </source>
</reference>
<dbReference type="OrthoDB" id="5422549at2"/>
<organism evidence="1 2">
    <name type="scientific">Sulfurovum riftiae</name>
    <dbReference type="NCBI Taxonomy" id="1630136"/>
    <lineage>
        <taxon>Bacteria</taxon>
        <taxon>Pseudomonadati</taxon>
        <taxon>Campylobacterota</taxon>
        <taxon>Epsilonproteobacteria</taxon>
        <taxon>Campylobacterales</taxon>
        <taxon>Sulfurovaceae</taxon>
        <taxon>Sulfurovum</taxon>
    </lineage>
</organism>
<dbReference type="EMBL" id="LNKT01000072">
    <property type="protein sequence ID" value="KYJ85560.1"/>
    <property type="molecule type" value="Genomic_DNA"/>
</dbReference>
<accession>A0A151CDF9</accession>
<dbReference type="InterPro" id="IPR004209">
    <property type="entry name" value="FTR_bsu"/>
</dbReference>
<dbReference type="AlphaFoldDB" id="A0A151CDF9"/>
<evidence type="ECO:0000313" key="1">
    <source>
        <dbReference type="EMBL" id="KYJ85560.1"/>
    </source>
</evidence>
<dbReference type="Gene3D" id="3.90.460.10">
    <property type="entry name" value="Ferredoxin thioredoxin reductase catalytic beta subunit"/>
    <property type="match status" value="1"/>
</dbReference>
<gene>
    <name evidence="1" type="ORF">AS592_04135</name>
</gene>